<accession>A0A4Q0P519</accession>
<reference evidence="1 2" key="1">
    <citation type="submission" date="2018-07" db="EMBL/GenBank/DDBJ databases">
        <title>Leeuwenhoekiella genomics.</title>
        <authorList>
            <person name="Tahon G."/>
            <person name="Willems A."/>
        </authorList>
    </citation>
    <scope>NUCLEOTIDE SEQUENCE [LARGE SCALE GENOMIC DNA]</scope>
    <source>
        <strain evidence="1 2">LMG 1345</strain>
    </source>
</reference>
<dbReference type="Proteomes" id="UP000290608">
    <property type="component" value="Unassembled WGS sequence"/>
</dbReference>
<sequence length="72" mass="8182">MGLEIYWLALAENKLEDIFGYYAVKANQKIAANLVNGIIDTTIGIGDQPEIGPIEINLTHRKQEFRYVVFKN</sequence>
<protein>
    <submittedName>
        <fullName evidence="1">ParE-like toxin of type II ParDE toxin-antitoxin system</fullName>
    </submittedName>
</protein>
<evidence type="ECO:0000313" key="2">
    <source>
        <dbReference type="Proteomes" id="UP000290608"/>
    </source>
</evidence>
<organism evidence="1 2">
    <name type="scientific">Leeuwenhoekiella marinoflava</name>
    <dbReference type="NCBI Taxonomy" id="988"/>
    <lineage>
        <taxon>Bacteria</taxon>
        <taxon>Pseudomonadati</taxon>
        <taxon>Bacteroidota</taxon>
        <taxon>Flavobacteriia</taxon>
        <taxon>Flavobacteriales</taxon>
        <taxon>Flavobacteriaceae</taxon>
        <taxon>Leeuwenhoekiella</taxon>
    </lineage>
</organism>
<dbReference type="InterPro" id="IPR035093">
    <property type="entry name" value="RelE/ParE_toxin_dom_sf"/>
</dbReference>
<dbReference type="RefSeq" id="WP_206635286.1">
    <property type="nucleotide sequence ID" value="NZ_QOVL01000031.1"/>
</dbReference>
<comment type="caution">
    <text evidence="1">The sequence shown here is derived from an EMBL/GenBank/DDBJ whole genome shotgun (WGS) entry which is preliminary data.</text>
</comment>
<evidence type="ECO:0000313" key="1">
    <source>
        <dbReference type="EMBL" id="RXG21694.1"/>
    </source>
</evidence>
<dbReference type="STRING" id="1122159.SAMN02745246_03343"/>
<proteinExistence type="predicted"/>
<dbReference type="EMBL" id="QOVL01000031">
    <property type="protein sequence ID" value="RXG21694.1"/>
    <property type="molecule type" value="Genomic_DNA"/>
</dbReference>
<name>A0A4Q0P519_9FLAO</name>
<dbReference type="AlphaFoldDB" id="A0A4Q0P519"/>
<gene>
    <name evidence="1" type="ORF">DSL99_4018</name>
</gene>
<dbReference type="Gene3D" id="3.30.2310.20">
    <property type="entry name" value="RelE-like"/>
    <property type="match status" value="1"/>
</dbReference>